<evidence type="ECO:0000313" key="2">
    <source>
        <dbReference type="Proteomes" id="UP000585474"/>
    </source>
</evidence>
<protein>
    <submittedName>
        <fullName evidence="1">Uncharacterized protein</fullName>
    </submittedName>
</protein>
<dbReference type="EMBL" id="BJWL01000011">
    <property type="protein sequence ID" value="GFY96693.1"/>
    <property type="molecule type" value="Genomic_DNA"/>
</dbReference>
<sequence>MEAEEVEEIKAAPEFFADQPKLQKQELEEVDLTPGESSQQPIFVAKELEDDEKQLLVALLKEYRDGFAWDYEEMPGMSSAVTVHKLDVLPVAKPIEQ</sequence>
<gene>
    <name evidence="1" type="ORF">Acr_11g0009990</name>
</gene>
<comment type="caution">
    <text evidence="1">The sequence shown here is derived from an EMBL/GenBank/DDBJ whole genome shotgun (WGS) entry which is preliminary data.</text>
</comment>
<proteinExistence type="predicted"/>
<dbReference type="Proteomes" id="UP000585474">
    <property type="component" value="Unassembled WGS sequence"/>
</dbReference>
<dbReference type="OrthoDB" id="1743187at2759"/>
<evidence type="ECO:0000313" key="1">
    <source>
        <dbReference type="EMBL" id="GFY96693.1"/>
    </source>
</evidence>
<dbReference type="AlphaFoldDB" id="A0A7J0FDN3"/>
<name>A0A7J0FDN3_9ERIC</name>
<accession>A0A7J0FDN3</accession>
<organism evidence="1 2">
    <name type="scientific">Actinidia rufa</name>
    <dbReference type="NCBI Taxonomy" id="165716"/>
    <lineage>
        <taxon>Eukaryota</taxon>
        <taxon>Viridiplantae</taxon>
        <taxon>Streptophyta</taxon>
        <taxon>Embryophyta</taxon>
        <taxon>Tracheophyta</taxon>
        <taxon>Spermatophyta</taxon>
        <taxon>Magnoliopsida</taxon>
        <taxon>eudicotyledons</taxon>
        <taxon>Gunneridae</taxon>
        <taxon>Pentapetalae</taxon>
        <taxon>asterids</taxon>
        <taxon>Ericales</taxon>
        <taxon>Actinidiaceae</taxon>
        <taxon>Actinidia</taxon>
    </lineage>
</organism>
<keyword evidence="2" id="KW-1185">Reference proteome</keyword>
<reference evidence="1 2" key="1">
    <citation type="submission" date="2019-07" db="EMBL/GenBank/DDBJ databases">
        <title>De Novo Assembly of kiwifruit Actinidia rufa.</title>
        <authorList>
            <person name="Sugita-Konishi S."/>
            <person name="Sato K."/>
            <person name="Mori E."/>
            <person name="Abe Y."/>
            <person name="Kisaki G."/>
            <person name="Hamano K."/>
            <person name="Suezawa K."/>
            <person name="Otani M."/>
            <person name="Fukuda T."/>
            <person name="Manabe T."/>
            <person name="Gomi K."/>
            <person name="Tabuchi M."/>
            <person name="Akimitsu K."/>
            <person name="Kataoka I."/>
        </authorList>
    </citation>
    <scope>NUCLEOTIDE SEQUENCE [LARGE SCALE GENOMIC DNA]</scope>
    <source>
        <strain evidence="2">cv. Fuchu</strain>
    </source>
</reference>